<keyword evidence="2" id="KW-0812">Transmembrane</keyword>
<accession>A0A9Q0RVK9</accession>
<keyword evidence="2" id="KW-1133">Transmembrane helix</keyword>
<proteinExistence type="predicted"/>
<protein>
    <submittedName>
        <fullName evidence="3">Uncharacterized protein</fullName>
    </submittedName>
</protein>
<evidence type="ECO:0000256" key="1">
    <source>
        <dbReference type="SAM" id="MobiDB-lite"/>
    </source>
</evidence>
<reference evidence="3" key="1">
    <citation type="submission" date="2022-07" db="EMBL/GenBank/DDBJ databases">
        <authorList>
            <person name="Trinca V."/>
            <person name="Uliana J.V.C."/>
            <person name="Torres T.T."/>
            <person name="Ward R.J."/>
            <person name="Monesi N."/>
        </authorList>
    </citation>
    <scope>NUCLEOTIDE SEQUENCE</scope>
    <source>
        <strain evidence="3">HSMRA1968</strain>
        <tissue evidence="3">Whole embryos</tissue>
    </source>
</reference>
<dbReference type="Proteomes" id="UP001151699">
    <property type="component" value="Chromosome C"/>
</dbReference>
<sequence>MEPIAKSRPPRLSSIDRTISMSIENYIPPPSATTSKLVVRSAHNINDQLSKIVDPPMQNEFNRYKLYHMNRSHNSVVSDEPPYFMRKPTLKRSDTVNVHSDAIEMKKTHSFQSTMDVQPSIAVISDLVPPSKRAASFRLLPVYAGDIKMEKSPTSSIRRSCKMHRSFNEQTRKVDTRKEVIIEAMKCHSLGDEDSNFPEVKKKLSPKFNSGLSMEDEVYRSGSSSRNQSVDKVSDGDQSVSRKLSSQSLDKQYKFQRGSKYSHSFYLTPNSPEEQVTENIQFREKRQHSASVRARPHREMYSLGATKKSKSFINKPEFERSPQPLQRRRDSAKIFTTENGKKSPCGNLIIPESVHSIDSRSNLSATALDYDSIIRVYQQSRRKSSVLPLEKKSKNVLDATRSDEELYRKRRKIICIIITVFFSLLFASVFVVIFTLTHSVDTLVQNQTKKVYTFSRDVPIHHNVRQENERLMQESLNRAKFARNFTETAPLAASEEIP</sequence>
<evidence type="ECO:0000313" key="3">
    <source>
        <dbReference type="EMBL" id="KAJ6635770.1"/>
    </source>
</evidence>
<evidence type="ECO:0000256" key="2">
    <source>
        <dbReference type="SAM" id="Phobius"/>
    </source>
</evidence>
<name>A0A9Q0RVK9_9DIPT</name>
<feature type="region of interest" description="Disordered" evidence="1">
    <location>
        <begin position="215"/>
        <end position="251"/>
    </location>
</feature>
<keyword evidence="2" id="KW-0472">Membrane</keyword>
<feature type="compositionally biased region" description="Polar residues" evidence="1">
    <location>
        <begin position="221"/>
        <end position="250"/>
    </location>
</feature>
<dbReference type="AlphaFoldDB" id="A0A9Q0RVK9"/>
<evidence type="ECO:0000313" key="4">
    <source>
        <dbReference type="Proteomes" id="UP001151699"/>
    </source>
</evidence>
<feature type="transmembrane region" description="Helical" evidence="2">
    <location>
        <begin position="413"/>
        <end position="436"/>
    </location>
</feature>
<gene>
    <name evidence="3" type="ORF">Bhyg_14356</name>
</gene>
<dbReference type="EMBL" id="WJQU01000004">
    <property type="protein sequence ID" value="KAJ6635770.1"/>
    <property type="molecule type" value="Genomic_DNA"/>
</dbReference>
<keyword evidence="4" id="KW-1185">Reference proteome</keyword>
<organism evidence="3 4">
    <name type="scientific">Pseudolycoriella hygida</name>
    <dbReference type="NCBI Taxonomy" id="35572"/>
    <lineage>
        <taxon>Eukaryota</taxon>
        <taxon>Metazoa</taxon>
        <taxon>Ecdysozoa</taxon>
        <taxon>Arthropoda</taxon>
        <taxon>Hexapoda</taxon>
        <taxon>Insecta</taxon>
        <taxon>Pterygota</taxon>
        <taxon>Neoptera</taxon>
        <taxon>Endopterygota</taxon>
        <taxon>Diptera</taxon>
        <taxon>Nematocera</taxon>
        <taxon>Sciaroidea</taxon>
        <taxon>Sciaridae</taxon>
        <taxon>Pseudolycoriella</taxon>
    </lineage>
</organism>
<dbReference type="OrthoDB" id="8068216at2759"/>
<comment type="caution">
    <text evidence="3">The sequence shown here is derived from an EMBL/GenBank/DDBJ whole genome shotgun (WGS) entry which is preliminary data.</text>
</comment>